<sequence>MPFPNMSTHGHLVEAVQTSRLKPAEIAELVQRLPNLRTLDLVCFKLSGAEMDKILEAIQGPLIHLRIVPFQSSVLKPGGSRYPDPIFLSVVSLRNLHSVEMNALGMTIHVNDVLYVLKMCPHLRSVILVFLNIVCQTSSGDGQEETETLDARGDYDPAVTRILRECGRLEHLDLQDSKAATLALFREVRPWPCTTTLQHLSLNLKAHQLSRRVDYFGPMSATNGIAVFSTEDEQMVYEQLSSLKQLQKLRLNVIVSFEMVVLQDMSFAKYLQSARIELMFQTTNKPGPEDKEMITQNRET</sequence>
<organism evidence="1 2">
    <name type="scientific">Podila minutissima</name>
    <dbReference type="NCBI Taxonomy" id="64525"/>
    <lineage>
        <taxon>Eukaryota</taxon>
        <taxon>Fungi</taxon>
        <taxon>Fungi incertae sedis</taxon>
        <taxon>Mucoromycota</taxon>
        <taxon>Mortierellomycotina</taxon>
        <taxon>Mortierellomycetes</taxon>
        <taxon>Mortierellales</taxon>
        <taxon>Mortierellaceae</taxon>
        <taxon>Podila</taxon>
    </lineage>
</organism>
<gene>
    <name evidence="1" type="ORF">BG006_002145</name>
</gene>
<reference evidence="1" key="1">
    <citation type="journal article" date="2020" name="Fungal Divers.">
        <title>Resolving the Mortierellaceae phylogeny through synthesis of multi-gene phylogenetics and phylogenomics.</title>
        <authorList>
            <person name="Vandepol N."/>
            <person name="Liber J."/>
            <person name="Desiro A."/>
            <person name="Na H."/>
            <person name="Kennedy M."/>
            <person name="Barry K."/>
            <person name="Grigoriev I.V."/>
            <person name="Miller A.N."/>
            <person name="O'Donnell K."/>
            <person name="Stajich J.E."/>
            <person name="Bonito G."/>
        </authorList>
    </citation>
    <scope>NUCLEOTIDE SEQUENCE</scope>
    <source>
        <strain evidence="1">NVP1</strain>
    </source>
</reference>
<dbReference type="AlphaFoldDB" id="A0A9P5VNU7"/>
<comment type="caution">
    <text evidence="1">The sequence shown here is derived from an EMBL/GenBank/DDBJ whole genome shotgun (WGS) entry which is preliminary data.</text>
</comment>
<accession>A0A9P5VNU7</accession>
<dbReference type="SUPFAM" id="SSF52047">
    <property type="entry name" value="RNI-like"/>
    <property type="match status" value="1"/>
</dbReference>
<dbReference type="Gene3D" id="3.80.10.10">
    <property type="entry name" value="Ribonuclease Inhibitor"/>
    <property type="match status" value="1"/>
</dbReference>
<keyword evidence="2" id="KW-1185">Reference proteome</keyword>
<dbReference type="InterPro" id="IPR032675">
    <property type="entry name" value="LRR_dom_sf"/>
</dbReference>
<proteinExistence type="predicted"/>
<evidence type="ECO:0000313" key="1">
    <source>
        <dbReference type="EMBL" id="KAF9334436.1"/>
    </source>
</evidence>
<name>A0A9P5VNU7_9FUNG</name>
<evidence type="ECO:0000313" key="2">
    <source>
        <dbReference type="Proteomes" id="UP000696485"/>
    </source>
</evidence>
<dbReference type="EMBL" id="JAAAUY010000148">
    <property type="protein sequence ID" value="KAF9334436.1"/>
    <property type="molecule type" value="Genomic_DNA"/>
</dbReference>
<dbReference type="Proteomes" id="UP000696485">
    <property type="component" value="Unassembled WGS sequence"/>
</dbReference>
<protein>
    <submittedName>
        <fullName evidence="1">Uncharacterized protein</fullName>
    </submittedName>
</protein>